<evidence type="ECO:0000256" key="2">
    <source>
        <dbReference type="ARBA" id="ARBA00007452"/>
    </source>
</evidence>
<reference evidence="10 11" key="1">
    <citation type="submission" date="2023-05" db="EMBL/GenBank/DDBJ databases">
        <title>Pseudoalteromonas ardens sp. nov., Pseudoalteromonas obscura sp. nov., and Pseudoalteromonas umbrosa sp. nov., isolated from the coral Montipora capitata.</title>
        <authorList>
            <person name="Thomas E.M."/>
            <person name="Smith E.M."/>
            <person name="Papke E."/>
            <person name="Shlafstein M.D."/>
            <person name="Oline D.K."/>
            <person name="Videau P."/>
            <person name="Saw J.H."/>
            <person name="Strangman W.K."/>
            <person name="Ushijima B."/>
        </authorList>
    </citation>
    <scope>NUCLEOTIDE SEQUENCE [LARGE SCALE GENOMIC DNA]</scope>
    <source>
        <strain evidence="10 11">P94</strain>
    </source>
</reference>
<evidence type="ECO:0000256" key="3">
    <source>
        <dbReference type="ARBA" id="ARBA00021310"/>
    </source>
</evidence>
<dbReference type="SUPFAM" id="SSF50249">
    <property type="entry name" value="Nucleic acid-binding proteins"/>
    <property type="match status" value="1"/>
</dbReference>
<comment type="function">
    <text evidence="1 8">Involved in DNA repair and RecF pathway recombination.</text>
</comment>
<dbReference type="RefSeq" id="WP_284136598.1">
    <property type="nucleotide sequence ID" value="NZ_JASJUT010000002.1"/>
</dbReference>
<organism evidence="10 11">
    <name type="scientific">Pseudoalteromonas obscura</name>
    <dbReference type="NCBI Taxonomy" id="3048491"/>
    <lineage>
        <taxon>Bacteria</taxon>
        <taxon>Pseudomonadati</taxon>
        <taxon>Pseudomonadota</taxon>
        <taxon>Gammaproteobacteria</taxon>
        <taxon>Alteromonadales</taxon>
        <taxon>Pseudoalteromonadaceae</taxon>
        <taxon>Pseudoalteromonas</taxon>
    </lineage>
</organism>
<dbReference type="InterPro" id="IPR042242">
    <property type="entry name" value="RecO_C"/>
</dbReference>
<keyword evidence="4 8" id="KW-0227">DNA damage</keyword>
<proteinExistence type="inferred from homology"/>
<evidence type="ECO:0000256" key="1">
    <source>
        <dbReference type="ARBA" id="ARBA00003065"/>
    </source>
</evidence>
<dbReference type="PANTHER" id="PTHR33991:SF1">
    <property type="entry name" value="DNA REPAIR PROTEIN RECO"/>
    <property type="match status" value="1"/>
</dbReference>
<dbReference type="Gene3D" id="1.20.1440.120">
    <property type="entry name" value="Recombination protein O, C-terminal domain"/>
    <property type="match status" value="1"/>
</dbReference>
<evidence type="ECO:0000256" key="7">
    <source>
        <dbReference type="ARBA" id="ARBA00033409"/>
    </source>
</evidence>
<feature type="domain" description="DNA replication/recombination mediator RecO N-terminal" evidence="9">
    <location>
        <begin position="7"/>
        <end position="76"/>
    </location>
</feature>
<evidence type="ECO:0000313" key="11">
    <source>
        <dbReference type="Proteomes" id="UP001231915"/>
    </source>
</evidence>
<evidence type="ECO:0000313" key="10">
    <source>
        <dbReference type="EMBL" id="MDK2594471.1"/>
    </source>
</evidence>
<accession>A0ABT7EHF9</accession>
<dbReference type="InterPro" id="IPR022572">
    <property type="entry name" value="DNA_rep/recomb_RecO_N"/>
</dbReference>
<protein>
    <recommendedName>
        <fullName evidence="3 8">DNA repair protein RecO</fullName>
    </recommendedName>
    <alternativeName>
        <fullName evidence="7 8">Recombination protein O</fullName>
    </alternativeName>
</protein>
<evidence type="ECO:0000256" key="8">
    <source>
        <dbReference type="HAMAP-Rule" id="MF_00201"/>
    </source>
</evidence>
<name>A0ABT7EHF9_9GAMM</name>
<dbReference type="Gene3D" id="2.40.50.140">
    <property type="entry name" value="Nucleic acid-binding proteins"/>
    <property type="match status" value="1"/>
</dbReference>
<keyword evidence="11" id="KW-1185">Reference proteome</keyword>
<dbReference type="PANTHER" id="PTHR33991">
    <property type="entry name" value="DNA REPAIR PROTEIN RECO"/>
    <property type="match status" value="1"/>
</dbReference>
<dbReference type="EMBL" id="JASJUT010000002">
    <property type="protein sequence ID" value="MDK2594471.1"/>
    <property type="molecule type" value="Genomic_DNA"/>
</dbReference>
<gene>
    <name evidence="8" type="primary">recO</name>
    <name evidence="10" type="ORF">QNM18_05240</name>
</gene>
<evidence type="ECO:0000259" key="9">
    <source>
        <dbReference type="Pfam" id="PF11967"/>
    </source>
</evidence>
<keyword evidence="5 8" id="KW-0233">DNA recombination</keyword>
<comment type="caution">
    <text evidence="10">The sequence shown here is derived from an EMBL/GenBank/DDBJ whole genome shotgun (WGS) entry which is preliminary data.</text>
</comment>
<dbReference type="InterPro" id="IPR003717">
    <property type="entry name" value="RecO"/>
</dbReference>
<dbReference type="Proteomes" id="UP001231915">
    <property type="component" value="Unassembled WGS sequence"/>
</dbReference>
<sequence length="249" mass="28871">MDSDFRQAYLLHRRPYRDSQVMLNMLVEGVGQLSMLARIKGKRALKQNAALQPFTCLLIRYAGKYDLKYLNDFEIQSPPLMFKGTHLYCAFYLNELSHRIIPINEPLDHVFCLYQDHLKRLYNDGDNGLAISVNSQQPKKQNNSEQIEEILRTYEFQLLYELGVGVEFDYDAFGTPIDEGSYYQFVREVGFCPSEDIHRSFSGKTLLAIAHGDYDSVVSRRQAKALSRYLLKPLLGNKPLKSRELFQPR</sequence>
<evidence type="ECO:0000256" key="6">
    <source>
        <dbReference type="ARBA" id="ARBA00023204"/>
    </source>
</evidence>
<dbReference type="InterPro" id="IPR012340">
    <property type="entry name" value="NA-bd_OB-fold"/>
</dbReference>
<keyword evidence="6 8" id="KW-0234">DNA repair</keyword>
<comment type="similarity">
    <text evidence="2 8">Belongs to the RecO family.</text>
</comment>
<evidence type="ECO:0000256" key="5">
    <source>
        <dbReference type="ARBA" id="ARBA00023172"/>
    </source>
</evidence>
<evidence type="ECO:0000256" key="4">
    <source>
        <dbReference type="ARBA" id="ARBA00022763"/>
    </source>
</evidence>
<dbReference type="HAMAP" id="MF_00201">
    <property type="entry name" value="RecO"/>
    <property type="match status" value="1"/>
</dbReference>
<dbReference type="Pfam" id="PF11967">
    <property type="entry name" value="RecO_N"/>
    <property type="match status" value="1"/>
</dbReference>